<name>A0ABU6UBV3_9FABA</name>
<reference evidence="2 3" key="1">
    <citation type="journal article" date="2023" name="Plants (Basel)">
        <title>Bridging the Gap: Combining Genomics and Transcriptomics Approaches to Understand Stylosanthes scabra, an Orphan Legume from the Brazilian Caatinga.</title>
        <authorList>
            <person name="Ferreira-Neto J.R.C."/>
            <person name="da Silva M.D."/>
            <person name="Binneck E."/>
            <person name="de Melo N.F."/>
            <person name="da Silva R.H."/>
            <person name="de Melo A.L.T.M."/>
            <person name="Pandolfi V."/>
            <person name="Bustamante F.O."/>
            <person name="Brasileiro-Vidal A.C."/>
            <person name="Benko-Iseppon A.M."/>
        </authorList>
    </citation>
    <scope>NUCLEOTIDE SEQUENCE [LARGE SCALE GENOMIC DNA]</scope>
    <source>
        <tissue evidence="2">Leaves</tissue>
    </source>
</reference>
<dbReference type="Proteomes" id="UP001341840">
    <property type="component" value="Unassembled WGS sequence"/>
</dbReference>
<gene>
    <name evidence="2" type="ORF">PIB30_117172</name>
</gene>
<accession>A0ABU6UBV3</accession>
<comment type="caution">
    <text evidence="2">The sequence shown here is derived from an EMBL/GenBank/DDBJ whole genome shotgun (WGS) entry which is preliminary data.</text>
</comment>
<dbReference type="InterPro" id="IPR005135">
    <property type="entry name" value="Endo/exonuclease/phosphatase"/>
</dbReference>
<dbReference type="InterPro" id="IPR036691">
    <property type="entry name" value="Endo/exonu/phosph_ase_sf"/>
</dbReference>
<dbReference type="PANTHER" id="PTHR33710:SF73">
    <property type="entry name" value="ZINC KNUCKLE CX2CX4HX4C DOMAIN-CONTAINING PROTEIN"/>
    <property type="match status" value="1"/>
</dbReference>
<evidence type="ECO:0000313" key="2">
    <source>
        <dbReference type="EMBL" id="MED6158737.1"/>
    </source>
</evidence>
<keyword evidence="3" id="KW-1185">Reference proteome</keyword>
<sequence>MSLNHIDMEVNLKDSNIKWRATGFYGYPESYNKHESWNLLKILGTTFDLPWLVFGDFNQVINQSEKQGDNPIQFSQVEGFLEARQINELADLGFKGHPFTWSNGQSGTNNIQERLDRALARSEWKQLFPKTSIQHLSRYKSDHSPLLLNLAGEGNRRRRRIGHTFKFEEFWLSNSECSRILENTSKDQEGDIVEKIKRSGGNLDEWGKTTFGDIQKRIKEAQESIATLNNSPQSAETIRRTREEEADLDELLKLEEIKWSQRSRASRLKHGDRNTAFFHQKASQRKKRNWVESIYDDMGIKYMEEEQIEDVMRGFYEKLFTSEETRGVSNVTEAVKNRLSPNQFAILDEDFSKEEVHHALFQMHPTKAPDPDGLPALFSKRCGE</sequence>
<evidence type="ECO:0000259" key="1">
    <source>
        <dbReference type="Pfam" id="PF03372"/>
    </source>
</evidence>
<dbReference type="Gene3D" id="3.60.10.10">
    <property type="entry name" value="Endonuclease/exonuclease/phosphatase"/>
    <property type="match status" value="1"/>
</dbReference>
<dbReference type="PANTHER" id="PTHR33710">
    <property type="entry name" value="BNAC02G09200D PROTEIN"/>
    <property type="match status" value="1"/>
</dbReference>
<organism evidence="2 3">
    <name type="scientific">Stylosanthes scabra</name>
    <dbReference type="NCBI Taxonomy" id="79078"/>
    <lineage>
        <taxon>Eukaryota</taxon>
        <taxon>Viridiplantae</taxon>
        <taxon>Streptophyta</taxon>
        <taxon>Embryophyta</taxon>
        <taxon>Tracheophyta</taxon>
        <taxon>Spermatophyta</taxon>
        <taxon>Magnoliopsida</taxon>
        <taxon>eudicotyledons</taxon>
        <taxon>Gunneridae</taxon>
        <taxon>Pentapetalae</taxon>
        <taxon>rosids</taxon>
        <taxon>fabids</taxon>
        <taxon>Fabales</taxon>
        <taxon>Fabaceae</taxon>
        <taxon>Papilionoideae</taxon>
        <taxon>50 kb inversion clade</taxon>
        <taxon>dalbergioids sensu lato</taxon>
        <taxon>Dalbergieae</taxon>
        <taxon>Pterocarpus clade</taxon>
        <taxon>Stylosanthes</taxon>
    </lineage>
</organism>
<feature type="domain" description="Endonuclease/exonuclease/phosphatase" evidence="1">
    <location>
        <begin position="20"/>
        <end position="143"/>
    </location>
</feature>
<dbReference type="Pfam" id="PF03372">
    <property type="entry name" value="Exo_endo_phos"/>
    <property type="match status" value="1"/>
</dbReference>
<dbReference type="SUPFAM" id="SSF56219">
    <property type="entry name" value="DNase I-like"/>
    <property type="match status" value="1"/>
</dbReference>
<evidence type="ECO:0000313" key="3">
    <source>
        <dbReference type="Proteomes" id="UP001341840"/>
    </source>
</evidence>
<proteinExistence type="predicted"/>
<protein>
    <recommendedName>
        <fullName evidence="1">Endonuclease/exonuclease/phosphatase domain-containing protein</fullName>
    </recommendedName>
</protein>
<dbReference type="EMBL" id="JASCZI010120999">
    <property type="protein sequence ID" value="MED6158737.1"/>
    <property type="molecule type" value="Genomic_DNA"/>
</dbReference>